<comment type="caution">
    <text evidence="2">The sequence shown here is derived from an EMBL/GenBank/DDBJ whole genome shotgun (WGS) entry which is preliminary data.</text>
</comment>
<evidence type="ECO:0008006" key="4">
    <source>
        <dbReference type="Google" id="ProtNLM"/>
    </source>
</evidence>
<name>A0AAP8J0Y0_LACRH</name>
<dbReference type="Proteomes" id="UP000234212">
    <property type="component" value="Unassembled WGS sequence"/>
</dbReference>
<proteinExistence type="predicted"/>
<accession>A0AAP8J0Y0</accession>
<feature type="chain" id="PRO_5043009463" description="Lipoprotein" evidence="1">
    <location>
        <begin position="20"/>
        <end position="215"/>
    </location>
</feature>
<keyword evidence="1" id="KW-0732">Signal</keyword>
<evidence type="ECO:0000256" key="1">
    <source>
        <dbReference type="SAM" id="SignalP"/>
    </source>
</evidence>
<dbReference type="AlphaFoldDB" id="A0AAP8J0Y0"/>
<protein>
    <recommendedName>
        <fullName evidence="4">Lipoprotein</fullName>
    </recommendedName>
</protein>
<dbReference type="EMBL" id="PKJX01000003">
    <property type="protein sequence ID" value="PLA56962.1"/>
    <property type="molecule type" value="Genomic_DNA"/>
</dbReference>
<dbReference type="PROSITE" id="PS51257">
    <property type="entry name" value="PROKAR_LIPOPROTEIN"/>
    <property type="match status" value="1"/>
</dbReference>
<dbReference type="RefSeq" id="WP_047677989.1">
    <property type="nucleotide sequence ID" value="NZ_CP017063.1"/>
</dbReference>
<sequence length="215" mass="23728">MKLKTIFLTMLLVILPLSAAGCSEGGSSSNGGATSSNNLGKQKVTLLSSLRSPTKSLWYELSNSRGVLSTDAETRHIFLLQNGKITSYDTNGDFSKFANLSLTQAQKKADKELGKYGNKESVQGQIQLLMDDSGNEVEGERLSDVKDILNIDAKWDDHVQIIPPTKVLKQYFAGYVYTSSKDPDDVVFMVTPVSKKTVIDFDKPGQKYTKRILKH</sequence>
<reference evidence="2 3" key="1">
    <citation type="submission" date="2017-12" db="EMBL/GenBank/DDBJ databases">
        <title>Phylogenetic diversity of female urinary microbiome.</title>
        <authorList>
            <person name="Thomas-White K."/>
            <person name="Wolfe A.J."/>
        </authorList>
    </citation>
    <scope>NUCLEOTIDE SEQUENCE [LARGE SCALE GENOMIC DNA]</scope>
    <source>
        <strain evidence="2 3">UMB0004</strain>
    </source>
</reference>
<organism evidence="2 3">
    <name type="scientific">Lacticaseibacillus rhamnosus</name>
    <name type="common">Lactobacillus rhamnosus</name>
    <dbReference type="NCBI Taxonomy" id="47715"/>
    <lineage>
        <taxon>Bacteria</taxon>
        <taxon>Bacillati</taxon>
        <taxon>Bacillota</taxon>
        <taxon>Bacilli</taxon>
        <taxon>Lactobacillales</taxon>
        <taxon>Lactobacillaceae</taxon>
        <taxon>Lacticaseibacillus</taxon>
    </lineage>
</organism>
<evidence type="ECO:0000313" key="3">
    <source>
        <dbReference type="Proteomes" id="UP000234212"/>
    </source>
</evidence>
<gene>
    <name evidence="2" type="ORF">CYJ91_09045</name>
</gene>
<evidence type="ECO:0000313" key="2">
    <source>
        <dbReference type="EMBL" id="PLA56962.1"/>
    </source>
</evidence>
<feature type="signal peptide" evidence="1">
    <location>
        <begin position="1"/>
        <end position="19"/>
    </location>
</feature>